<organism evidence="2 3">
    <name type="scientific">Cristinia sonorae</name>
    <dbReference type="NCBI Taxonomy" id="1940300"/>
    <lineage>
        <taxon>Eukaryota</taxon>
        <taxon>Fungi</taxon>
        <taxon>Dikarya</taxon>
        <taxon>Basidiomycota</taxon>
        <taxon>Agaricomycotina</taxon>
        <taxon>Agaricomycetes</taxon>
        <taxon>Agaricomycetidae</taxon>
        <taxon>Agaricales</taxon>
        <taxon>Pleurotineae</taxon>
        <taxon>Stephanosporaceae</taxon>
        <taxon>Cristinia</taxon>
    </lineage>
</organism>
<protein>
    <submittedName>
        <fullName evidence="2">Chaperonin 10-like protein</fullName>
    </submittedName>
</protein>
<reference evidence="2" key="1">
    <citation type="journal article" date="2021" name="New Phytol.">
        <title>Evolutionary innovations through gain and loss of genes in the ectomycorrhizal Boletales.</title>
        <authorList>
            <person name="Wu G."/>
            <person name="Miyauchi S."/>
            <person name="Morin E."/>
            <person name="Kuo A."/>
            <person name="Drula E."/>
            <person name="Varga T."/>
            <person name="Kohler A."/>
            <person name="Feng B."/>
            <person name="Cao Y."/>
            <person name="Lipzen A."/>
            <person name="Daum C."/>
            <person name="Hundley H."/>
            <person name="Pangilinan J."/>
            <person name="Johnson J."/>
            <person name="Barry K."/>
            <person name="LaButti K."/>
            <person name="Ng V."/>
            <person name="Ahrendt S."/>
            <person name="Min B."/>
            <person name="Choi I.G."/>
            <person name="Park H."/>
            <person name="Plett J.M."/>
            <person name="Magnuson J."/>
            <person name="Spatafora J.W."/>
            <person name="Nagy L.G."/>
            <person name="Henrissat B."/>
            <person name="Grigoriev I.V."/>
            <person name="Yang Z.L."/>
            <person name="Xu J."/>
            <person name="Martin F.M."/>
        </authorList>
    </citation>
    <scope>NUCLEOTIDE SEQUENCE</scope>
    <source>
        <strain evidence="2">KKN 215</strain>
    </source>
</reference>
<dbReference type="InterPro" id="IPR020843">
    <property type="entry name" value="ER"/>
</dbReference>
<evidence type="ECO:0000313" key="3">
    <source>
        <dbReference type="Proteomes" id="UP000813824"/>
    </source>
</evidence>
<dbReference type="GO" id="GO:0016651">
    <property type="term" value="F:oxidoreductase activity, acting on NAD(P)H"/>
    <property type="evidence" value="ECO:0007669"/>
    <property type="project" value="InterPro"/>
</dbReference>
<dbReference type="Gene3D" id="3.90.180.10">
    <property type="entry name" value="Medium-chain alcohol dehydrogenases, catalytic domain"/>
    <property type="match status" value="1"/>
</dbReference>
<gene>
    <name evidence="2" type="ORF">BXZ70DRAFT_1003012</name>
</gene>
<evidence type="ECO:0000259" key="1">
    <source>
        <dbReference type="SMART" id="SM00829"/>
    </source>
</evidence>
<dbReference type="EMBL" id="JAEVFJ010000071">
    <property type="protein sequence ID" value="KAH8074786.1"/>
    <property type="molecule type" value="Genomic_DNA"/>
</dbReference>
<dbReference type="InterPro" id="IPR013149">
    <property type="entry name" value="ADH-like_C"/>
</dbReference>
<comment type="caution">
    <text evidence="2">The sequence shown here is derived from an EMBL/GenBank/DDBJ whole genome shotgun (WGS) entry which is preliminary data.</text>
</comment>
<dbReference type="OrthoDB" id="3233595at2759"/>
<dbReference type="Pfam" id="PF08240">
    <property type="entry name" value="ADH_N"/>
    <property type="match status" value="1"/>
</dbReference>
<dbReference type="Gene3D" id="3.40.50.720">
    <property type="entry name" value="NAD(P)-binding Rossmann-like Domain"/>
    <property type="match status" value="1"/>
</dbReference>
<keyword evidence="3" id="KW-1185">Reference proteome</keyword>
<dbReference type="PANTHER" id="PTHR45348:SF2">
    <property type="entry name" value="ZINC-TYPE ALCOHOL DEHYDROGENASE-LIKE PROTEIN C2E1P3.01"/>
    <property type="match status" value="1"/>
</dbReference>
<dbReference type="Proteomes" id="UP000813824">
    <property type="component" value="Unassembled WGS sequence"/>
</dbReference>
<dbReference type="SMART" id="SM00829">
    <property type="entry name" value="PKS_ER"/>
    <property type="match status" value="1"/>
</dbReference>
<dbReference type="InterPro" id="IPR011032">
    <property type="entry name" value="GroES-like_sf"/>
</dbReference>
<feature type="domain" description="Enoyl reductase (ER)" evidence="1">
    <location>
        <begin position="14"/>
        <end position="352"/>
    </location>
</feature>
<dbReference type="SUPFAM" id="SSF50129">
    <property type="entry name" value="GroES-like"/>
    <property type="match status" value="1"/>
</dbReference>
<dbReference type="SUPFAM" id="SSF51735">
    <property type="entry name" value="NAD(P)-binding Rossmann-fold domains"/>
    <property type="match status" value="1"/>
</dbReference>
<name>A0A8K0UDG4_9AGAR</name>
<evidence type="ECO:0000313" key="2">
    <source>
        <dbReference type="EMBL" id="KAH8074786.1"/>
    </source>
</evidence>
<proteinExistence type="predicted"/>
<dbReference type="Pfam" id="PF00107">
    <property type="entry name" value="ADH_zinc_N"/>
    <property type="match status" value="1"/>
</dbReference>
<dbReference type="AlphaFoldDB" id="A0A8K0UDG4"/>
<accession>A0A8K0UDG4</accession>
<dbReference type="InterPro" id="IPR013154">
    <property type="entry name" value="ADH-like_N"/>
</dbReference>
<dbReference type="InterPro" id="IPR036291">
    <property type="entry name" value="NAD(P)-bd_dom_sf"/>
</dbReference>
<dbReference type="PANTHER" id="PTHR45348">
    <property type="entry name" value="HYPOTHETICAL OXIDOREDUCTASE (EUROFUNG)"/>
    <property type="match status" value="1"/>
</dbReference>
<sequence>MAIPTKHKALLLLSHAGSYEIRDVDVPMPDAGEVLIRVEAAALNPSDWRTRHTEYSFILPGYPAHQGSDAAGVVVALGEGVTRFKVGDRVLHQGSYSNGEKLAAFQQYTAVPTDLVAKIPDNLTFDQAATIPLALATSAIAFYQKRLEVDGGGGAGLLPFWKEGGRGKYSGKPILIFGGASACGQYGIQFARLSGFSPVITTVSPSNMELALSLGATHTIDRSLSADALIEAVKAITSKPFHFIYDSVSSEETQNIGYDLLAPGGTIVILLRSAVKEDKLTRDKTILTCWGSVHLDMHKEFGAEMYQHITKWFEIGYLRTTATEYVPGGLSNIPGAQERVRSGKVGPRKLVVHPSETI</sequence>
<dbReference type="CDD" id="cd08249">
    <property type="entry name" value="enoyl_reductase_like"/>
    <property type="match status" value="1"/>
</dbReference>
<dbReference type="InterPro" id="IPR047122">
    <property type="entry name" value="Trans-enoyl_RdTase-like"/>
</dbReference>